<proteinExistence type="predicted"/>
<evidence type="ECO:0000256" key="1">
    <source>
        <dbReference type="SAM" id="Phobius"/>
    </source>
</evidence>
<gene>
    <name evidence="2" type="ORF">BN963_SGAL_00359</name>
</gene>
<feature type="transmembrane region" description="Helical" evidence="1">
    <location>
        <begin position="34"/>
        <end position="58"/>
    </location>
</feature>
<organism evidence="2 3">
    <name type="scientific">Streptococcus gallolyticus</name>
    <dbReference type="NCBI Taxonomy" id="315405"/>
    <lineage>
        <taxon>Bacteria</taxon>
        <taxon>Bacillati</taxon>
        <taxon>Bacillota</taxon>
        <taxon>Bacilli</taxon>
        <taxon>Lactobacillales</taxon>
        <taxon>Streptococcaceae</taxon>
        <taxon>Streptococcus</taxon>
    </lineage>
</organism>
<sequence length="135" mass="15477">MKKYFPFVIIIAYIISLFLPYASGISVETYQLKTISGILFLKNHWLVASILIVLLLVYQWRGKQSLVAGNVLLVLIGVILLYLYLIPFIGAFGESFMVGLRLIRDILATSLMIGYYLSALFAFVGYFWLIKKRRK</sequence>
<keyword evidence="1" id="KW-0812">Transmembrane</keyword>
<keyword evidence="1" id="KW-1133">Transmembrane helix</keyword>
<dbReference type="EMBL" id="CCBC010000061">
    <property type="protein sequence ID" value="CDO17179.1"/>
    <property type="molecule type" value="Genomic_DNA"/>
</dbReference>
<dbReference type="Proteomes" id="UP000027584">
    <property type="component" value="Unassembled WGS sequence"/>
</dbReference>
<name>A0A060RFP3_9STRE</name>
<accession>A0A060RFP3</accession>
<evidence type="ECO:0000313" key="3">
    <source>
        <dbReference type="Proteomes" id="UP000027584"/>
    </source>
</evidence>
<dbReference type="AlphaFoldDB" id="A0A060RFP3"/>
<feature type="transmembrane region" description="Helical" evidence="1">
    <location>
        <begin position="65"/>
        <end position="86"/>
    </location>
</feature>
<evidence type="ECO:0000313" key="2">
    <source>
        <dbReference type="EMBL" id="CDO17179.1"/>
    </source>
</evidence>
<reference evidence="2 3" key="2">
    <citation type="submission" date="2014-05" db="EMBL/GenBank/DDBJ databases">
        <title>Genome sequence of Streptococcus gallolyticus.</title>
        <authorList>
            <person name="Del Campo R."/>
        </authorList>
    </citation>
    <scope>NUCLEOTIDE SEQUENCE [LARGE SCALE GENOMIC DNA]</scope>
    <source>
        <strain evidence="2 3">LMG17956</strain>
    </source>
</reference>
<feature type="transmembrane region" description="Helical" evidence="1">
    <location>
        <begin position="106"/>
        <end position="129"/>
    </location>
</feature>
<comment type="caution">
    <text evidence="2">The sequence shown here is derived from an EMBL/GenBank/DDBJ whole genome shotgun (WGS) entry which is preliminary data.</text>
</comment>
<keyword evidence="1" id="KW-0472">Membrane</keyword>
<protein>
    <submittedName>
        <fullName evidence="2">Conserved hypothetical membrane protein</fullName>
    </submittedName>
</protein>
<reference evidence="2 3" key="1">
    <citation type="submission" date="2014-02" db="EMBL/GenBank/DDBJ databases">
        <authorList>
            <person name="Manrique M."/>
        </authorList>
    </citation>
    <scope>NUCLEOTIDE SEQUENCE [LARGE SCALE GENOMIC DNA]</scope>
    <source>
        <strain evidence="2 3">LMG17956</strain>
    </source>
</reference>